<dbReference type="Gene3D" id="3.40.50.720">
    <property type="entry name" value="NAD(P)-binding Rossmann-like Domain"/>
    <property type="match status" value="1"/>
</dbReference>
<dbReference type="InterPro" id="IPR036291">
    <property type="entry name" value="NAD(P)-bd_dom_sf"/>
</dbReference>
<reference evidence="3 4" key="1">
    <citation type="journal article" date="2024" name="Commun. Biol.">
        <title>Comparative genomic analysis of thermophilic fungi reveals convergent evolutionary adaptations and gene losses.</title>
        <authorList>
            <person name="Steindorff A.S."/>
            <person name="Aguilar-Pontes M.V."/>
            <person name="Robinson A.J."/>
            <person name="Andreopoulos B."/>
            <person name="LaButti K."/>
            <person name="Kuo A."/>
            <person name="Mondo S."/>
            <person name="Riley R."/>
            <person name="Otillar R."/>
            <person name="Haridas S."/>
            <person name="Lipzen A."/>
            <person name="Grimwood J."/>
            <person name="Schmutz J."/>
            <person name="Clum A."/>
            <person name="Reid I.D."/>
            <person name="Moisan M.C."/>
            <person name="Butler G."/>
            <person name="Nguyen T.T.M."/>
            <person name="Dewar K."/>
            <person name="Conant G."/>
            <person name="Drula E."/>
            <person name="Henrissat B."/>
            <person name="Hansel C."/>
            <person name="Singer S."/>
            <person name="Hutchinson M.I."/>
            <person name="de Vries R.P."/>
            <person name="Natvig D.O."/>
            <person name="Powell A.J."/>
            <person name="Tsang A."/>
            <person name="Grigoriev I.V."/>
        </authorList>
    </citation>
    <scope>NUCLEOTIDE SEQUENCE [LARGE SCALE GENOMIC DNA]</scope>
    <source>
        <strain evidence="3 4">ATCC 24622</strain>
    </source>
</reference>
<keyword evidence="4" id="KW-1185">Reference proteome</keyword>
<name>A0ABR3WC26_9PEZI</name>
<dbReference type="PANTHER" id="PTHR24321">
    <property type="entry name" value="DEHYDROGENASES, SHORT CHAIN"/>
    <property type="match status" value="1"/>
</dbReference>
<accession>A0ABR3WC26</accession>
<evidence type="ECO:0000256" key="1">
    <source>
        <dbReference type="ARBA" id="ARBA00006484"/>
    </source>
</evidence>
<evidence type="ECO:0000313" key="3">
    <source>
        <dbReference type="EMBL" id="KAL1858200.1"/>
    </source>
</evidence>
<dbReference type="Proteomes" id="UP001586593">
    <property type="component" value="Unassembled WGS sequence"/>
</dbReference>
<comment type="caution">
    <text evidence="3">The sequence shown here is derived from an EMBL/GenBank/DDBJ whole genome shotgun (WGS) entry which is preliminary data.</text>
</comment>
<dbReference type="InterPro" id="IPR002347">
    <property type="entry name" value="SDR_fam"/>
</dbReference>
<protein>
    <submittedName>
        <fullName evidence="3">Uncharacterized protein</fullName>
    </submittedName>
</protein>
<dbReference type="PRINTS" id="PR00081">
    <property type="entry name" value="GDHRDH"/>
</dbReference>
<proteinExistence type="inferred from homology"/>
<gene>
    <name evidence="3" type="ORF">VTK73DRAFT_7911</name>
</gene>
<keyword evidence="2" id="KW-0560">Oxidoreductase</keyword>
<dbReference type="EMBL" id="JAZHXJ010000532">
    <property type="protein sequence ID" value="KAL1858200.1"/>
    <property type="molecule type" value="Genomic_DNA"/>
</dbReference>
<sequence length="294" mass="31382">MLLSPEGVAFVTGAGGAVGRATVLQFARDGVVKMAGLDIAEPGLQETARLLKEVSPAARFLPLVADLTDGDQVRKAFQTVVDQFGRVDYAVNNAGIGAPHALTADAADADFDRVLGVNVRGVWNCERLELEQMAKQTPLPPVGGGVPGRVPSRGAIVNVDSVLGLLAMPKIALYTMSKHCVLGLTKTDALDYARLGVRVNAVCPGFIDTPLLTEEARNVLAPSIAKTAMGRLANAQEIADAIIYLCSERSSYMTGVSLAINVLRFFTLHMNRDGGRHFDDLRPASWIPFSSRRV</sequence>
<dbReference type="PRINTS" id="PR00080">
    <property type="entry name" value="SDRFAMILY"/>
</dbReference>
<dbReference type="CDD" id="cd05233">
    <property type="entry name" value="SDR_c"/>
    <property type="match status" value="1"/>
</dbReference>
<dbReference type="SUPFAM" id="SSF51735">
    <property type="entry name" value="NAD(P)-binding Rossmann-fold domains"/>
    <property type="match status" value="1"/>
</dbReference>
<dbReference type="PANTHER" id="PTHR24321:SF12">
    <property type="entry name" value="SHORT-CHAIN DEHYDROGENASE_REDUCTASE FAMILY, PUTATIVE (AFU_ORTHOLOGUE AFUA_5G14340)-RELATED"/>
    <property type="match status" value="1"/>
</dbReference>
<comment type="similarity">
    <text evidence="1">Belongs to the short-chain dehydrogenases/reductases (SDR) family.</text>
</comment>
<organism evidence="3 4">
    <name type="scientific">Phialemonium thermophilum</name>
    <dbReference type="NCBI Taxonomy" id="223376"/>
    <lineage>
        <taxon>Eukaryota</taxon>
        <taxon>Fungi</taxon>
        <taxon>Dikarya</taxon>
        <taxon>Ascomycota</taxon>
        <taxon>Pezizomycotina</taxon>
        <taxon>Sordariomycetes</taxon>
        <taxon>Sordariomycetidae</taxon>
        <taxon>Cephalothecales</taxon>
        <taxon>Cephalothecaceae</taxon>
        <taxon>Phialemonium</taxon>
    </lineage>
</organism>
<evidence type="ECO:0000313" key="4">
    <source>
        <dbReference type="Proteomes" id="UP001586593"/>
    </source>
</evidence>
<evidence type="ECO:0000256" key="2">
    <source>
        <dbReference type="ARBA" id="ARBA00023002"/>
    </source>
</evidence>
<dbReference type="Pfam" id="PF13561">
    <property type="entry name" value="adh_short_C2"/>
    <property type="match status" value="1"/>
</dbReference>